<reference evidence="1 2" key="1">
    <citation type="submission" date="2018-06" db="EMBL/GenBank/DDBJ databases">
        <title>Genome analysis of cellulolytic fungus Trichoderma lentiforme CFAM-422.</title>
        <authorList>
            <person name="Steindorff A.S."/>
            <person name="Formighieri E.F."/>
            <person name="Midorikawa G.E.O."/>
            <person name="Tamietti M.S."/>
            <person name="Ramos E.Z."/>
            <person name="Silva A.S."/>
            <person name="Bon E.P.S."/>
            <person name="Mendes T.D."/>
            <person name="Damaso M.C.T."/>
            <person name="Favaro L.C.L."/>
        </authorList>
    </citation>
    <scope>NUCLEOTIDE SEQUENCE [LARGE SCALE GENOMIC DNA]</scope>
    <source>
        <strain evidence="1 2">CFAM-422</strain>
    </source>
</reference>
<accession>A0A9P4XEB3</accession>
<name>A0A9P4XEB3_9HYPO</name>
<sequence length="74" mass="8251">MAPGNWNKEGYQLSQSISSINFMQNRTDTPGKTSQASRFPEFSSLVMFQMVPSSPGARSHMLGIKENYLVDGKH</sequence>
<dbReference type="AlphaFoldDB" id="A0A9P4XEB3"/>
<gene>
    <name evidence="1" type="ORF">CFAM422_007078</name>
</gene>
<keyword evidence="2" id="KW-1185">Reference proteome</keyword>
<protein>
    <submittedName>
        <fullName evidence="1">Uncharacterized protein</fullName>
    </submittedName>
</protein>
<organism evidence="1 2">
    <name type="scientific">Trichoderma lentiforme</name>
    <dbReference type="NCBI Taxonomy" id="1567552"/>
    <lineage>
        <taxon>Eukaryota</taxon>
        <taxon>Fungi</taxon>
        <taxon>Dikarya</taxon>
        <taxon>Ascomycota</taxon>
        <taxon>Pezizomycotina</taxon>
        <taxon>Sordariomycetes</taxon>
        <taxon>Hypocreomycetidae</taxon>
        <taxon>Hypocreales</taxon>
        <taxon>Hypocreaceae</taxon>
        <taxon>Trichoderma</taxon>
    </lineage>
</organism>
<dbReference type="EMBL" id="QLNT01000012">
    <property type="protein sequence ID" value="KAF3069573.1"/>
    <property type="molecule type" value="Genomic_DNA"/>
</dbReference>
<proteinExistence type="predicted"/>
<evidence type="ECO:0000313" key="1">
    <source>
        <dbReference type="EMBL" id="KAF3069573.1"/>
    </source>
</evidence>
<evidence type="ECO:0000313" key="2">
    <source>
        <dbReference type="Proteomes" id="UP000801864"/>
    </source>
</evidence>
<comment type="caution">
    <text evidence="1">The sequence shown here is derived from an EMBL/GenBank/DDBJ whole genome shotgun (WGS) entry which is preliminary data.</text>
</comment>
<dbReference type="Proteomes" id="UP000801864">
    <property type="component" value="Unassembled WGS sequence"/>
</dbReference>